<evidence type="ECO:0000259" key="4">
    <source>
        <dbReference type="Pfam" id="PF13439"/>
    </source>
</evidence>
<dbReference type="AlphaFoldDB" id="A0A4Q7ZIY8"/>
<dbReference type="OrthoDB" id="9801609at2"/>
<dbReference type="InterPro" id="IPR001296">
    <property type="entry name" value="Glyco_trans_1"/>
</dbReference>
<keyword evidence="2 5" id="KW-0808">Transferase</keyword>
<reference evidence="5 6" key="1">
    <citation type="submission" date="2019-02" db="EMBL/GenBank/DDBJ databases">
        <title>Sequencing the genomes of 1000 actinobacteria strains.</title>
        <authorList>
            <person name="Klenk H.-P."/>
        </authorList>
    </citation>
    <scope>NUCLEOTIDE SEQUENCE [LARGE SCALE GENOMIC DNA]</scope>
    <source>
        <strain evidence="5 6">DSM 45162</strain>
    </source>
</reference>
<evidence type="ECO:0000313" key="6">
    <source>
        <dbReference type="Proteomes" id="UP000292564"/>
    </source>
</evidence>
<evidence type="ECO:0000256" key="2">
    <source>
        <dbReference type="ARBA" id="ARBA00022679"/>
    </source>
</evidence>
<keyword evidence="1" id="KW-0328">Glycosyltransferase</keyword>
<keyword evidence="6" id="KW-1185">Reference proteome</keyword>
<evidence type="ECO:0000256" key="1">
    <source>
        <dbReference type="ARBA" id="ARBA00022676"/>
    </source>
</evidence>
<feature type="domain" description="Glycosyltransferase subfamily 4-like N-terminal" evidence="4">
    <location>
        <begin position="64"/>
        <end position="204"/>
    </location>
</feature>
<dbReference type="InterPro" id="IPR011990">
    <property type="entry name" value="TPR-like_helical_dom_sf"/>
</dbReference>
<dbReference type="InterPro" id="IPR050194">
    <property type="entry name" value="Glycosyltransferase_grp1"/>
</dbReference>
<dbReference type="Pfam" id="PF13439">
    <property type="entry name" value="Glyco_transf_4"/>
    <property type="match status" value="1"/>
</dbReference>
<dbReference type="SUPFAM" id="SSF48452">
    <property type="entry name" value="TPR-like"/>
    <property type="match status" value="1"/>
</dbReference>
<dbReference type="GO" id="GO:0016757">
    <property type="term" value="F:glycosyltransferase activity"/>
    <property type="evidence" value="ECO:0007669"/>
    <property type="project" value="UniProtKB-KW"/>
</dbReference>
<feature type="domain" description="Glycosyl transferase family 1" evidence="3">
    <location>
        <begin position="272"/>
        <end position="358"/>
    </location>
</feature>
<evidence type="ECO:0000313" key="5">
    <source>
        <dbReference type="EMBL" id="RZU50441.1"/>
    </source>
</evidence>
<dbReference type="Proteomes" id="UP000292564">
    <property type="component" value="Unassembled WGS sequence"/>
</dbReference>
<gene>
    <name evidence="5" type="ORF">EV385_2213</name>
</gene>
<dbReference type="EMBL" id="SHKY01000001">
    <property type="protein sequence ID" value="RZU50441.1"/>
    <property type="molecule type" value="Genomic_DNA"/>
</dbReference>
<organism evidence="5 6">
    <name type="scientific">Krasilnikovia cinnamomea</name>
    <dbReference type="NCBI Taxonomy" id="349313"/>
    <lineage>
        <taxon>Bacteria</taxon>
        <taxon>Bacillati</taxon>
        <taxon>Actinomycetota</taxon>
        <taxon>Actinomycetes</taxon>
        <taxon>Micromonosporales</taxon>
        <taxon>Micromonosporaceae</taxon>
        <taxon>Krasilnikovia</taxon>
    </lineage>
</organism>
<dbReference type="CDD" id="cd03801">
    <property type="entry name" value="GT4_PimA-like"/>
    <property type="match status" value="1"/>
</dbReference>
<dbReference type="PANTHER" id="PTHR45947:SF3">
    <property type="entry name" value="SULFOQUINOVOSYL TRANSFERASE SQD2"/>
    <property type="match status" value="1"/>
</dbReference>
<dbReference type="Pfam" id="PF00534">
    <property type="entry name" value="Glycos_transf_1"/>
    <property type="match status" value="1"/>
</dbReference>
<dbReference type="GO" id="GO:1901137">
    <property type="term" value="P:carbohydrate derivative biosynthetic process"/>
    <property type="evidence" value="ECO:0007669"/>
    <property type="project" value="UniProtKB-ARBA"/>
</dbReference>
<proteinExistence type="predicted"/>
<dbReference type="PANTHER" id="PTHR45947">
    <property type="entry name" value="SULFOQUINOVOSYL TRANSFERASE SQD2"/>
    <property type="match status" value="1"/>
</dbReference>
<evidence type="ECO:0000259" key="3">
    <source>
        <dbReference type="Pfam" id="PF00534"/>
    </source>
</evidence>
<dbReference type="InterPro" id="IPR028098">
    <property type="entry name" value="Glyco_trans_4-like_N"/>
</dbReference>
<comment type="caution">
    <text evidence="5">The sequence shown here is derived from an EMBL/GenBank/DDBJ whole genome shotgun (WGS) entry which is preliminary data.</text>
</comment>
<dbReference type="Gene3D" id="3.40.50.2000">
    <property type="entry name" value="Glycogen Phosphorylase B"/>
    <property type="match status" value="2"/>
</dbReference>
<name>A0A4Q7ZIY8_9ACTN</name>
<accession>A0A4Q7ZIY8</accession>
<sequence>MKASSHDSGDVLRPDLYAAVAGARRTEFIARREVLPVAPHRSPSGDAPARLRLCYLVPRTDICGGTRVQFEQANRMAARGHRVTVLSHYRQPDWFDLRVPFMQVPWGLELAEAVPACDPACDLVVAGAWDQIMAARVLGTAPVVHFEQGDLHLFEDIDEETHALVSRSMAAADATITVSGTTAEVLRTRFGVEAVVVHNAADPDVFHPAGTRFSRDRPYVMVVGWDGNEFKGMAEMRRMWQALQADRRELDLVWVTPRPPREPLGHVVVAPDQATLGAIYRGASVYVCCSHYESFALPVIEAMASGTPVVSTRNVGVLEYARDGVNALLCDVRDVDGLVSAVRRVLDEPELAGRLREGGLATAAEYSWDAIMRRVEDTYRGVCATWSAPTIDDTWQFDLRGLHFADGDAENTLRRRAAATAAARLAVPVSFPAFEGHRVVRWQVVGRRRHGGAGTTRAYVPAHANTAPRDLPYAAALRAFTAGRFDAAMAGFLDAYQRDEDDSARAALGRWMAITLLQLGRDAEANDLIKNGLEAFPGYTDYHYLQALAGLVTGRRLDGEAYVAALTLLGPATHYDEWFDAPDLLARERLLATV</sequence>
<protein>
    <submittedName>
        <fullName evidence="5">Glycosyltransferase involved in cell wall biosynthesis</fullName>
    </submittedName>
</protein>
<dbReference type="RefSeq" id="WP_130509370.1">
    <property type="nucleotide sequence ID" value="NZ_SHKY01000001.1"/>
</dbReference>
<dbReference type="SUPFAM" id="SSF53756">
    <property type="entry name" value="UDP-Glycosyltransferase/glycogen phosphorylase"/>
    <property type="match status" value="1"/>
</dbReference>